<gene>
    <name evidence="2" type="ORF">PILCRDRAFT_825017</name>
</gene>
<dbReference type="EMBL" id="KN833021">
    <property type="protein sequence ID" value="KIM77782.1"/>
    <property type="molecule type" value="Genomic_DNA"/>
</dbReference>
<feature type="transmembrane region" description="Helical" evidence="1">
    <location>
        <begin position="231"/>
        <end position="249"/>
    </location>
</feature>
<feature type="transmembrane region" description="Helical" evidence="1">
    <location>
        <begin position="149"/>
        <end position="167"/>
    </location>
</feature>
<evidence type="ECO:0000313" key="3">
    <source>
        <dbReference type="Proteomes" id="UP000054166"/>
    </source>
</evidence>
<protein>
    <submittedName>
        <fullName evidence="2">Uncharacterized protein</fullName>
    </submittedName>
</protein>
<evidence type="ECO:0000256" key="1">
    <source>
        <dbReference type="SAM" id="Phobius"/>
    </source>
</evidence>
<dbReference type="STRING" id="765440.A0A0C3BKA8"/>
<feature type="transmembrane region" description="Helical" evidence="1">
    <location>
        <begin position="53"/>
        <end position="72"/>
    </location>
</feature>
<organism evidence="2 3">
    <name type="scientific">Piloderma croceum (strain F 1598)</name>
    <dbReference type="NCBI Taxonomy" id="765440"/>
    <lineage>
        <taxon>Eukaryota</taxon>
        <taxon>Fungi</taxon>
        <taxon>Dikarya</taxon>
        <taxon>Basidiomycota</taxon>
        <taxon>Agaricomycotina</taxon>
        <taxon>Agaricomycetes</taxon>
        <taxon>Agaricomycetidae</taxon>
        <taxon>Atheliales</taxon>
        <taxon>Atheliaceae</taxon>
        <taxon>Piloderma</taxon>
    </lineage>
</organism>
<name>A0A0C3BKA8_PILCF</name>
<dbReference type="OrthoDB" id="2384193at2759"/>
<proteinExistence type="predicted"/>
<dbReference type="AlphaFoldDB" id="A0A0C3BKA8"/>
<keyword evidence="1" id="KW-1133">Transmembrane helix</keyword>
<accession>A0A0C3BKA8</accession>
<dbReference type="InParanoid" id="A0A0C3BKA8"/>
<feature type="transmembrane region" description="Helical" evidence="1">
    <location>
        <begin position="103"/>
        <end position="129"/>
    </location>
</feature>
<feature type="transmembrane region" description="Helical" evidence="1">
    <location>
        <begin position="261"/>
        <end position="285"/>
    </location>
</feature>
<keyword evidence="1" id="KW-0472">Membrane</keyword>
<sequence>MSHTSPASYLVWALLSCLLGSFLIYHLWSFDRFKCLKWNHGPYSGAFKRVMTYSYLLSVPLIMTYSLGFAIIKYIEGFVFIPGFGVVPKPFEMWRDAARRAIFPLYLTFAVAWSLEMVTHLEELCFWLFLVNTSSAQRDWFRSVYFKTWLVGSVIAVCYMPLVTIFSRSDVLKCEAYTFLAGSLGSLSITICFLPILWTFPAFLRNLRSQGVDKATVTRLTKFHELNTLRIIFRFLFVSPLVILGIDGVRPHQHINESMMWTDLLAMIAAFGCAVSSGITLVIFFPRSIDGEIAAKEAARERHRRQVHRDSIPLSQVRDRRTYLLTASPVKHTVSLPSHDSFDGASPMSPGKVWLDGHVRDSRSFNVSALPMRSNSGDVEMPVGVQLANLSEENLSRHNVRMPMNHLIYKYTSPIELANSPYTHKSMSAEETKYTYAC</sequence>
<reference evidence="3" key="2">
    <citation type="submission" date="2015-01" db="EMBL/GenBank/DDBJ databases">
        <title>Evolutionary Origins and Diversification of the Mycorrhizal Mutualists.</title>
        <authorList>
            <consortium name="DOE Joint Genome Institute"/>
            <consortium name="Mycorrhizal Genomics Consortium"/>
            <person name="Kohler A."/>
            <person name="Kuo A."/>
            <person name="Nagy L.G."/>
            <person name="Floudas D."/>
            <person name="Copeland A."/>
            <person name="Barry K.W."/>
            <person name="Cichocki N."/>
            <person name="Veneault-Fourrey C."/>
            <person name="LaButti K."/>
            <person name="Lindquist E.A."/>
            <person name="Lipzen A."/>
            <person name="Lundell T."/>
            <person name="Morin E."/>
            <person name="Murat C."/>
            <person name="Riley R."/>
            <person name="Ohm R."/>
            <person name="Sun H."/>
            <person name="Tunlid A."/>
            <person name="Henrissat B."/>
            <person name="Grigoriev I.V."/>
            <person name="Hibbett D.S."/>
            <person name="Martin F."/>
        </authorList>
    </citation>
    <scope>NUCLEOTIDE SEQUENCE [LARGE SCALE GENOMIC DNA]</scope>
    <source>
        <strain evidence="3">F 1598</strain>
    </source>
</reference>
<keyword evidence="1" id="KW-0812">Transmembrane</keyword>
<feature type="transmembrane region" description="Helical" evidence="1">
    <location>
        <begin position="7"/>
        <end position="28"/>
    </location>
</feature>
<dbReference type="HOGENOM" id="CLU_027213_0_0_1"/>
<dbReference type="Proteomes" id="UP000054166">
    <property type="component" value="Unassembled WGS sequence"/>
</dbReference>
<evidence type="ECO:0000313" key="2">
    <source>
        <dbReference type="EMBL" id="KIM77782.1"/>
    </source>
</evidence>
<feature type="transmembrane region" description="Helical" evidence="1">
    <location>
        <begin position="179"/>
        <end position="200"/>
    </location>
</feature>
<reference evidence="2 3" key="1">
    <citation type="submission" date="2014-04" db="EMBL/GenBank/DDBJ databases">
        <authorList>
            <consortium name="DOE Joint Genome Institute"/>
            <person name="Kuo A."/>
            <person name="Tarkka M."/>
            <person name="Buscot F."/>
            <person name="Kohler A."/>
            <person name="Nagy L.G."/>
            <person name="Floudas D."/>
            <person name="Copeland A."/>
            <person name="Barry K.W."/>
            <person name="Cichocki N."/>
            <person name="Veneault-Fourrey C."/>
            <person name="LaButti K."/>
            <person name="Lindquist E.A."/>
            <person name="Lipzen A."/>
            <person name="Lundell T."/>
            <person name="Morin E."/>
            <person name="Murat C."/>
            <person name="Sun H."/>
            <person name="Tunlid A."/>
            <person name="Henrissat B."/>
            <person name="Grigoriev I.V."/>
            <person name="Hibbett D.S."/>
            <person name="Martin F."/>
            <person name="Nordberg H.P."/>
            <person name="Cantor M.N."/>
            <person name="Hua S.X."/>
        </authorList>
    </citation>
    <scope>NUCLEOTIDE SEQUENCE [LARGE SCALE GENOMIC DNA]</scope>
    <source>
        <strain evidence="2 3">F 1598</strain>
    </source>
</reference>
<keyword evidence="3" id="KW-1185">Reference proteome</keyword>